<gene>
    <name evidence="1" type="ORF">Scep_026056</name>
</gene>
<sequence length="162" mass="18034">MEDSGVGCANRDAKRDVLRCAISRESSTSKPGNEKIGIQLGVQRPLEQNGLPYKWVQYNTSHYGNARNHEFKPRIKKKSKIQNPIFKPPQVSLQVLPKQKGIKFTQIVSFESNSLFRLFSVSLGRVKVLDHLAAKGGNKEALDALASGPQRLKNLALLRSPL</sequence>
<reference evidence="1 2" key="1">
    <citation type="submission" date="2024-01" db="EMBL/GenBank/DDBJ databases">
        <title>Genome assemblies of Stephania.</title>
        <authorList>
            <person name="Yang L."/>
        </authorList>
    </citation>
    <scope>NUCLEOTIDE SEQUENCE [LARGE SCALE GENOMIC DNA]</scope>
    <source>
        <strain evidence="1">JXDWG</strain>
        <tissue evidence="1">Leaf</tissue>
    </source>
</reference>
<accession>A0AAP0HRQ8</accession>
<comment type="caution">
    <text evidence="1">The sequence shown here is derived from an EMBL/GenBank/DDBJ whole genome shotgun (WGS) entry which is preliminary data.</text>
</comment>
<dbReference type="AlphaFoldDB" id="A0AAP0HRQ8"/>
<organism evidence="1 2">
    <name type="scientific">Stephania cephalantha</name>
    <dbReference type="NCBI Taxonomy" id="152367"/>
    <lineage>
        <taxon>Eukaryota</taxon>
        <taxon>Viridiplantae</taxon>
        <taxon>Streptophyta</taxon>
        <taxon>Embryophyta</taxon>
        <taxon>Tracheophyta</taxon>
        <taxon>Spermatophyta</taxon>
        <taxon>Magnoliopsida</taxon>
        <taxon>Ranunculales</taxon>
        <taxon>Menispermaceae</taxon>
        <taxon>Menispermoideae</taxon>
        <taxon>Cissampelideae</taxon>
        <taxon>Stephania</taxon>
    </lineage>
</organism>
<keyword evidence="2" id="KW-1185">Reference proteome</keyword>
<protein>
    <submittedName>
        <fullName evidence="1">Uncharacterized protein</fullName>
    </submittedName>
</protein>
<dbReference type="Proteomes" id="UP001419268">
    <property type="component" value="Unassembled WGS sequence"/>
</dbReference>
<evidence type="ECO:0000313" key="1">
    <source>
        <dbReference type="EMBL" id="KAK9094587.1"/>
    </source>
</evidence>
<dbReference type="EMBL" id="JBBNAG010000011">
    <property type="protein sequence ID" value="KAK9094587.1"/>
    <property type="molecule type" value="Genomic_DNA"/>
</dbReference>
<proteinExistence type="predicted"/>
<evidence type="ECO:0000313" key="2">
    <source>
        <dbReference type="Proteomes" id="UP001419268"/>
    </source>
</evidence>
<name>A0AAP0HRQ8_9MAGN</name>